<reference evidence="2" key="1">
    <citation type="submission" date="2023-07" db="EMBL/GenBank/DDBJ databases">
        <title>30 novel species of actinomycetes from the DSMZ collection.</title>
        <authorList>
            <person name="Nouioui I."/>
        </authorList>
    </citation>
    <scope>NUCLEOTIDE SEQUENCE [LARGE SCALE GENOMIC DNA]</scope>
    <source>
        <strain evidence="2">DSM 44938</strain>
    </source>
</reference>
<proteinExistence type="predicted"/>
<evidence type="ECO:0008006" key="3">
    <source>
        <dbReference type="Google" id="ProtNLM"/>
    </source>
</evidence>
<dbReference type="Proteomes" id="UP001183246">
    <property type="component" value="Unassembled WGS sequence"/>
</dbReference>
<evidence type="ECO:0000313" key="2">
    <source>
        <dbReference type="Proteomes" id="UP001183246"/>
    </source>
</evidence>
<dbReference type="EMBL" id="JAVREL010000006">
    <property type="protein sequence ID" value="MDT0343518.1"/>
    <property type="molecule type" value="Genomic_DNA"/>
</dbReference>
<sequence>MTRTLSALFRARHRTSTQREEALAESVRLCAAYLAELGEKPDAGRMRLASAIGALVTARADGATDPFDALLRTGNRALEAGGEPELRLALALADAAVAVRERSQGAWRLRGLVADALGRPDEALTAYERHLALRQDTVDGGEIAVRADTLKEIRACVDEAAGLFPRHTALRDARAQGPDRIRAAFTALIRAGLDDPGPGDPAVRRLADLYATYRRLTAEGRMADPLLGGDAPVGVGPFRNLIAGRTVCLVADADQVAAAGLGEEIDGYDLVFRCDSYRSDPRGTGRRTDVHAVTLPGKAPWEGPRWIQPTAVRLVFGGSADAWRRALRRRLVPGTQRHIGDASLRRPVADPALMGESGWDKGVTTAFAVLRLLDFLDVSPRIDLIGFGLPGRLRPAEHAWVMAHARNADSTEASTQMRIALR</sequence>
<dbReference type="SUPFAM" id="SSF48452">
    <property type="entry name" value="TPR-like"/>
    <property type="match status" value="1"/>
</dbReference>
<protein>
    <recommendedName>
        <fullName evidence="3">Tetratricopeptide repeat protein</fullName>
    </recommendedName>
</protein>
<dbReference type="InterPro" id="IPR011990">
    <property type="entry name" value="TPR-like_helical_dom_sf"/>
</dbReference>
<accession>A0ABU2MPG7</accession>
<evidence type="ECO:0000313" key="1">
    <source>
        <dbReference type="EMBL" id="MDT0343518.1"/>
    </source>
</evidence>
<dbReference type="RefSeq" id="WP_311704655.1">
    <property type="nucleotide sequence ID" value="NZ_JAVREL010000006.1"/>
</dbReference>
<keyword evidence="2" id="KW-1185">Reference proteome</keyword>
<organism evidence="1 2">
    <name type="scientific">Streptomyces litchfieldiae</name>
    <dbReference type="NCBI Taxonomy" id="3075543"/>
    <lineage>
        <taxon>Bacteria</taxon>
        <taxon>Bacillati</taxon>
        <taxon>Actinomycetota</taxon>
        <taxon>Actinomycetes</taxon>
        <taxon>Kitasatosporales</taxon>
        <taxon>Streptomycetaceae</taxon>
        <taxon>Streptomyces</taxon>
    </lineage>
</organism>
<dbReference type="Gene3D" id="1.25.40.10">
    <property type="entry name" value="Tetratricopeptide repeat domain"/>
    <property type="match status" value="1"/>
</dbReference>
<name>A0ABU2MPG7_9ACTN</name>
<gene>
    <name evidence="1" type="ORF">RM590_12975</name>
</gene>
<comment type="caution">
    <text evidence="1">The sequence shown here is derived from an EMBL/GenBank/DDBJ whole genome shotgun (WGS) entry which is preliminary data.</text>
</comment>